<dbReference type="EMBL" id="LROS01000002">
    <property type="protein sequence ID" value="OBR96986.1"/>
    <property type="molecule type" value="Genomic_DNA"/>
</dbReference>
<organism evidence="3 4">
    <name type="scientific">Clostridium ragsdalei P11</name>
    <dbReference type="NCBI Taxonomy" id="1353534"/>
    <lineage>
        <taxon>Bacteria</taxon>
        <taxon>Bacillati</taxon>
        <taxon>Bacillota</taxon>
        <taxon>Clostridia</taxon>
        <taxon>Eubacteriales</taxon>
        <taxon>Clostridiaceae</taxon>
        <taxon>Clostridium</taxon>
    </lineage>
</organism>
<reference evidence="3 4" key="1">
    <citation type="journal article" date="2012" name="Front. Microbiol.">
        <title>Draft Genome Sequence of the Virulent Strain 01-B526 of the Fish Pathogen Aeromonas salmonicida.</title>
        <authorList>
            <person name="Charette S.J."/>
            <person name="Brochu F."/>
            <person name="Boyle B."/>
            <person name="Filion G."/>
            <person name="Tanaka K.H."/>
            <person name="Derome N."/>
        </authorList>
    </citation>
    <scope>NUCLEOTIDE SEQUENCE [LARGE SCALE GENOMIC DNA]</scope>
    <source>
        <strain evidence="3 4">P11</strain>
    </source>
</reference>
<dbReference type="PANTHER" id="PTHR30032">
    <property type="entry name" value="N-ACETYLMURAMOYL-L-ALANINE AMIDASE-RELATED"/>
    <property type="match status" value="1"/>
</dbReference>
<keyword evidence="1 2" id="KW-0732">Signal</keyword>
<keyword evidence="4" id="KW-1185">Reference proteome</keyword>
<dbReference type="PANTHER" id="PTHR30032:SF8">
    <property type="entry name" value="GERMINATION-SPECIFIC N-ACETYLMURAMOYL-L-ALANINE AMIDASE"/>
    <property type="match status" value="1"/>
</dbReference>
<name>A0A1A6B3R4_9CLOT</name>
<feature type="signal peptide" evidence="2">
    <location>
        <begin position="1"/>
        <end position="29"/>
    </location>
</feature>
<evidence type="ECO:0000256" key="2">
    <source>
        <dbReference type="SAM" id="SignalP"/>
    </source>
</evidence>
<dbReference type="InterPro" id="IPR051922">
    <property type="entry name" value="Bact_Sporulation_Assoc"/>
</dbReference>
<dbReference type="RefSeq" id="WP_065076661.1">
    <property type="nucleotide sequence ID" value="NZ_LROS01000002.1"/>
</dbReference>
<feature type="chain" id="PRO_5008342607" evidence="2">
    <location>
        <begin position="30"/>
        <end position="1177"/>
    </location>
</feature>
<comment type="caution">
    <text evidence="3">The sequence shown here is derived from an EMBL/GenBank/DDBJ whole genome shotgun (WGS) entry which is preliminary data.</text>
</comment>
<evidence type="ECO:0000313" key="3">
    <source>
        <dbReference type="EMBL" id="OBR96986.1"/>
    </source>
</evidence>
<dbReference type="Proteomes" id="UP000093954">
    <property type="component" value="Unassembled WGS sequence"/>
</dbReference>
<sequence length="1177" mass="126195">MRKNTKVLASAALMSLVLTTVLSTVHVKAAAGQVTRIGEANRYATAVKVAAANWTTSDNVVLVSGEGYADAVNASALAKKLNAPILLTTSRSLNTDAESALSTLKVKNVYVVGGKASVSQSVRDALKAKYTLIELGGANRYETNAAVAEKLVELGVNPTNVMMVGGEGFSDAISVSPIAAAKGEILLLGNNNADSIKPVLNFINKNKSKVTVVGNKNVINDEVLNSVNGTRVDGGKNRWDTNFKILSAFKDAVKTDKVYIASSSCNAKDDGYADALVASALAGKTDSPLVLIGREGTDAENNALAYIKANVSKAADINVIGGTNVISQTIVDDINKTVSTSEVETGEPTVKSIEAVSLNQIAVHFNTAVNSDSVEDVTNYKIDGVQLTRADDYGKAVDENSAVATAPDGKTVLITLAAPRKQNDNIKVSVKKGILTSDKKNSIADFAQNVTFYDTQAPVLKSVTAQGNDQITVEFSEPINMGNINRIASKFQIDGKNIEGYGLDNSSSLTKIKIPMIVGDKNWSKKVVFYFDSPIVSGKHTLKVSDGDGDGLLSDAAGFPLKESRMDFQIDTNTTKPSIKSVKETANGEVSITFDRSMDLKTAKDKSNYEINGKKLSDIKGSSTTTSSKDTIVKLKKITDGTITNGSNVVYINSSVKDVYGNKVSDDTRVSFEHVRDKTKPQVISVSPIDNKTIRVQFNKNVKYSYATSISNYKLKDSRGINITDHIEGIYNSKDKTYTTDTDIYDIKLKKNNPNDAKDDWRLTASTYSLTIKNIIDTEYNPNTMDDYTVSMVGIDDTAPKVTGVYYKQNSSAGKNEAVVYFSEAMDSGTITNKDNYKFVNGKGDNKTLPGSTTISAGGDNKSAIIEFPSNYKVKTADVGDSISNTGIDTDVLKIIVSNVKDESENPLDIAYTGVISENSAAAQVKPNTIKLYYDGDDLKADVYFDKSVDNINVGDFTLGGAAPTSISASDDKVTLTFEKGDLASDSEKNSAPEITFSNGKINKNQNTTKIDLIKAQGQKAYLGIKSGAKTTDEAGTPISSLQNTSGTSQNTIYDYEAAPKTAANYWTATKDKNGGNIYLTFDTVLCKNSGVKTDDFIFIAEDGTNLEADSVSVNGNTVEFTFNKDNKNIVSFSNTIKVLPKSTVSIETEKDADGNYAKYVPSSDDLKEITINITAQ</sequence>
<protein>
    <submittedName>
        <fullName evidence="3">N-acetylmuramoyl-L-alanine amidase LytC</fullName>
        <ecNumber evidence="3">3.5.1.28</ecNumber>
    </submittedName>
</protein>
<gene>
    <name evidence="3" type="primary">lytC_3</name>
    <name evidence="3" type="ORF">CLRAG_02110</name>
</gene>
<dbReference type="Gene3D" id="2.60.40.1220">
    <property type="match status" value="5"/>
</dbReference>
<accession>A0A1A6B3R4</accession>
<dbReference type="GO" id="GO:0008745">
    <property type="term" value="F:N-acetylmuramoyl-L-alanine amidase activity"/>
    <property type="evidence" value="ECO:0007669"/>
    <property type="project" value="UniProtKB-EC"/>
</dbReference>
<evidence type="ECO:0000313" key="4">
    <source>
        <dbReference type="Proteomes" id="UP000093954"/>
    </source>
</evidence>
<dbReference type="EC" id="3.5.1.28" evidence="3"/>
<dbReference type="Gene3D" id="3.40.50.12090">
    <property type="match status" value="2"/>
</dbReference>
<keyword evidence="3" id="KW-0378">Hydrolase</keyword>
<evidence type="ECO:0000256" key="1">
    <source>
        <dbReference type="ARBA" id="ARBA00022729"/>
    </source>
</evidence>
<dbReference type="InterPro" id="IPR014755">
    <property type="entry name" value="Cu-Rt/internalin_Ig-like"/>
</dbReference>
<dbReference type="InterPro" id="IPR007253">
    <property type="entry name" value="Cell_wall-bd_2"/>
</dbReference>
<proteinExistence type="predicted"/>
<dbReference type="Pfam" id="PF04122">
    <property type="entry name" value="CW_binding_2"/>
    <property type="match status" value="3"/>
</dbReference>
<dbReference type="AlphaFoldDB" id="A0A1A6B3R4"/>
<dbReference type="PATRIC" id="fig|1353534.3.peg.217"/>